<feature type="signal peptide" evidence="3">
    <location>
        <begin position="1"/>
        <end position="22"/>
    </location>
</feature>
<proteinExistence type="predicted"/>
<keyword evidence="3" id="KW-0732">Signal</keyword>
<keyword evidence="1" id="KW-0175">Coiled coil</keyword>
<accession>A0A6J0BL97</accession>
<evidence type="ECO:0000256" key="2">
    <source>
        <dbReference type="SAM" id="MobiDB-lite"/>
    </source>
</evidence>
<feature type="coiled-coil region" evidence="1">
    <location>
        <begin position="433"/>
        <end position="477"/>
    </location>
</feature>
<feature type="chain" id="PRO_5046018369" description="Transcription factor SPT20 homolog" evidence="3">
    <location>
        <begin position="23"/>
        <end position="625"/>
    </location>
</feature>
<dbReference type="KEGG" id="nlo:107220468"/>
<reference evidence="5" key="1">
    <citation type="submission" date="2025-08" db="UniProtKB">
        <authorList>
            <consortium name="RefSeq"/>
        </authorList>
    </citation>
    <scope>IDENTIFICATION</scope>
    <source>
        <tissue evidence="5">Thorax and Abdomen</tissue>
    </source>
</reference>
<evidence type="ECO:0008006" key="6">
    <source>
        <dbReference type="Google" id="ProtNLM"/>
    </source>
</evidence>
<feature type="compositionally biased region" description="Low complexity" evidence="2">
    <location>
        <begin position="215"/>
        <end position="228"/>
    </location>
</feature>
<evidence type="ECO:0000313" key="4">
    <source>
        <dbReference type="Proteomes" id="UP000829291"/>
    </source>
</evidence>
<feature type="compositionally biased region" description="Basic and acidic residues" evidence="2">
    <location>
        <begin position="255"/>
        <end position="268"/>
    </location>
</feature>
<dbReference type="RefSeq" id="XP_015514563.2">
    <property type="nucleotide sequence ID" value="XM_015659077.2"/>
</dbReference>
<dbReference type="GeneID" id="107220468"/>
<feature type="compositionally biased region" description="Polar residues" evidence="2">
    <location>
        <begin position="196"/>
        <end position="214"/>
    </location>
</feature>
<dbReference type="Proteomes" id="UP000829291">
    <property type="component" value="Chromosome 3"/>
</dbReference>
<gene>
    <name evidence="5" type="primary">LOC107220468</name>
</gene>
<feature type="compositionally biased region" description="Low complexity" evidence="2">
    <location>
        <begin position="237"/>
        <end position="254"/>
    </location>
</feature>
<evidence type="ECO:0000313" key="5">
    <source>
        <dbReference type="RefSeq" id="XP_015514563.2"/>
    </source>
</evidence>
<feature type="region of interest" description="Disordered" evidence="2">
    <location>
        <begin position="196"/>
        <end position="268"/>
    </location>
</feature>
<organism evidence="5">
    <name type="scientific">Neodiprion lecontei</name>
    <name type="common">Redheaded pine sawfly</name>
    <dbReference type="NCBI Taxonomy" id="441921"/>
    <lineage>
        <taxon>Eukaryota</taxon>
        <taxon>Metazoa</taxon>
        <taxon>Ecdysozoa</taxon>
        <taxon>Arthropoda</taxon>
        <taxon>Hexapoda</taxon>
        <taxon>Insecta</taxon>
        <taxon>Pterygota</taxon>
        <taxon>Neoptera</taxon>
        <taxon>Endopterygota</taxon>
        <taxon>Hymenoptera</taxon>
        <taxon>Tenthredinoidea</taxon>
        <taxon>Diprionidae</taxon>
        <taxon>Diprioninae</taxon>
        <taxon>Neodiprion</taxon>
    </lineage>
</organism>
<evidence type="ECO:0000256" key="1">
    <source>
        <dbReference type="SAM" id="Coils"/>
    </source>
</evidence>
<feature type="coiled-coil region" evidence="1">
    <location>
        <begin position="43"/>
        <end position="70"/>
    </location>
</feature>
<dbReference type="InParanoid" id="A0A6J0BL97"/>
<protein>
    <recommendedName>
        <fullName evidence="6">Transcription factor SPT20 homolog</fullName>
    </recommendedName>
</protein>
<sequence length="625" mass="69922">MHLQLSAIFLAVVAIIVVATEGEVPIANDDGRGPPVKLDKNLRRALLKALADLEAESAEQRKNNEDVSEDFFDEGTPAASIVTTIPQLPLSELNKNYSSSQKSTISFNGFLGEGEFPNEEKLQNSTFVEVDKYTFSSPAKQNKISVTHQELKSPKVHDLISAEKSSAVHLKNPLLVADDIDKDQGTRSIKNSAFSVNSVQSVSSKPTTQQAETLSRSASNNIAAAENSLVAPRPTASSLTSKSKLKNNSSSSDSTKNDNSGEKLDDNQEVKIFQAPLVAAFTVQQDERGIPKSVVPIYRASGDGQALTLQEQLEFKQQQLEKQLAELQRQQLQQTQFLARQQQLYEEQLRFKQQQQQQIFLREQARLKQLEEQRIYQQQIQQQQHQQRLQQANFDQNSLLTLQSAFDKPGVQLEPSVSLQLPSLVNPPSFQNNYQEQRRLQQLQQQQQQQQRQRLQQQQQQQQQQQLQQQLQQQQILQQSFGAFPVTEFQTPAVSVPRFNRQELFGSTGNFGFNDNNNINNFNARGNFGSSQFNAPSRNSQNFGFNGFNQFRETRPQTPARQIQHLLYQSGVASDLGITRGSGSAEDLNIVSKVLALNVGALPSNSIQFGASKRVSSFAKPPNDA</sequence>
<keyword evidence="4" id="KW-1185">Reference proteome</keyword>
<name>A0A6J0BL97_NEOLC</name>
<dbReference type="OrthoDB" id="7699626at2759"/>
<feature type="coiled-coil region" evidence="1">
    <location>
        <begin position="306"/>
        <end position="373"/>
    </location>
</feature>
<evidence type="ECO:0000256" key="3">
    <source>
        <dbReference type="SAM" id="SignalP"/>
    </source>
</evidence>